<evidence type="ECO:0000313" key="12">
    <source>
        <dbReference type="Proteomes" id="UP000027361"/>
    </source>
</evidence>
<dbReference type="InterPro" id="IPR045214">
    <property type="entry name" value="Surf1/Surf4"/>
</dbReference>
<dbReference type="InterPro" id="IPR002995">
    <property type="entry name" value="Surf4"/>
</dbReference>
<feature type="transmembrane region" description="Helical" evidence="10">
    <location>
        <begin position="285"/>
        <end position="306"/>
    </location>
</feature>
<dbReference type="FunCoup" id="A0A066VCB7">
    <property type="interactions" value="264"/>
</dbReference>
<evidence type="ECO:0000256" key="2">
    <source>
        <dbReference type="ARBA" id="ARBA00006945"/>
    </source>
</evidence>
<evidence type="ECO:0000256" key="8">
    <source>
        <dbReference type="ARBA" id="ARBA00023136"/>
    </source>
</evidence>
<feature type="compositionally biased region" description="Gly residues" evidence="9">
    <location>
        <begin position="21"/>
        <end position="37"/>
    </location>
</feature>
<keyword evidence="5" id="KW-0256">Endoplasmic reticulum</keyword>
<evidence type="ECO:0000256" key="4">
    <source>
        <dbReference type="ARBA" id="ARBA00022692"/>
    </source>
</evidence>
<protein>
    <submittedName>
        <fullName evidence="11">SURF4-domain-containing protein</fullName>
    </submittedName>
</protein>
<dbReference type="GO" id="GO:0007030">
    <property type="term" value="P:Golgi organization"/>
    <property type="evidence" value="ECO:0007669"/>
    <property type="project" value="TreeGrafter"/>
</dbReference>
<feature type="transmembrane region" description="Helical" evidence="10">
    <location>
        <begin position="162"/>
        <end position="180"/>
    </location>
</feature>
<proteinExistence type="inferred from homology"/>
<keyword evidence="4 10" id="KW-0812">Transmembrane</keyword>
<dbReference type="PROSITE" id="PS01339">
    <property type="entry name" value="SURF4"/>
    <property type="match status" value="1"/>
</dbReference>
<dbReference type="Proteomes" id="UP000027361">
    <property type="component" value="Unassembled WGS sequence"/>
</dbReference>
<keyword evidence="12" id="KW-1185">Reference proteome</keyword>
<dbReference type="AlphaFoldDB" id="A0A066VCB7"/>
<dbReference type="RefSeq" id="XP_013240532.1">
    <property type="nucleotide sequence ID" value="XM_013385078.1"/>
</dbReference>
<gene>
    <name evidence="11" type="ORF">K437DRAFT_251622</name>
</gene>
<comment type="caution">
    <text evidence="11">The sequence shown here is derived from an EMBL/GenBank/DDBJ whole genome shotgun (WGS) entry which is preliminary data.</text>
</comment>
<dbReference type="PANTHER" id="PTHR23427">
    <property type="entry name" value="SURFEIT LOCUS PROTEIN"/>
    <property type="match status" value="1"/>
</dbReference>
<keyword evidence="7 10" id="KW-1133">Transmembrane helix</keyword>
<dbReference type="HOGENOM" id="CLU_056195_0_0_1"/>
<dbReference type="OrthoDB" id="7859621at2759"/>
<feature type="compositionally biased region" description="Polar residues" evidence="9">
    <location>
        <begin position="1"/>
        <end position="13"/>
    </location>
</feature>
<feature type="transmembrane region" description="Helical" evidence="10">
    <location>
        <begin position="200"/>
        <end position="219"/>
    </location>
</feature>
<feature type="transmembrane region" description="Helical" evidence="10">
    <location>
        <begin position="110"/>
        <end position="130"/>
    </location>
</feature>
<evidence type="ECO:0000256" key="7">
    <source>
        <dbReference type="ARBA" id="ARBA00022989"/>
    </source>
</evidence>
<dbReference type="STRING" id="1037660.A0A066VCB7"/>
<evidence type="ECO:0000256" key="5">
    <source>
        <dbReference type="ARBA" id="ARBA00022824"/>
    </source>
</evidence>
<evidence type="ECO:0000256" key="9">
    <source>
        <dbReference type="SAM" id="MobiDB-lite"/>
    </source>
</evidence>
<reference evidence="11 12" key="1">
    <citation type="submission" date="2014-05" db="EMBL/GenBank/DDBJ databases">
        <title>Draft genome sequence of a rare smut relative, Tilletiaria anomala UBC 951.</title>
        <authorList>
            <consortium name="DOE Joint Genome Institute"/>
            <person name="Toome M."/>
            <person name="Kuo A."/>
            <person name="Henrissat B."/>
            <person name="Lipzen A."/>
            <person name="Tritt A."/>
            <person name="Yoshinaga Y."/>
            <person name="Zane M."/>
            <person name="Barry K."/>
            <person name="Grigoriev I.V."/>
            <person name="Spatafora J.W."/>
            <person name="Aimea M.C."/>
        </authorList>
    </citation>
    <scope>NUCLEOTIDE SEQUENCE [LARGE SCALE GENOMIC DNA]</scope>
    <source>
        <strain evidence="11 12">UBC 951</strain>
    </source>
</reference>
<feature type="transmembrane region" description="Helical" evidence="10">
    <location>
        <begin position="225"/>
        <end position="245"/>
    </location>
</feature>
<dbReference type="GO" id="GO:0005789">
    <property type="term" value="C:endoplasmic reticulum membrane"/>
    <property type="evidence" value="ECO:0007669"/>
    <property type="project" value="UniProtKB-SubCell"/>
</dbReference>
<dbReference type="OMA" id="RHRHFPW"/>
<evidence type="ECO:0000313" key="11">
    <source>
        <dbReference type="EMBL" id="KDN37928.1"/>
    </source>
</evidence>
<dbReference type="PANTHER" id="PTHR23427:SF1">
    <property type="entry name" value="SURFEIT LOCUS PROTEIN 4"/>
    <property type="match status" value="1"/>
</dbReference>
<feature type="region of interest" description="Disordered" evidence="9">
    <location>
        <begin position="1"/>
        <end position="45"/>
    </location>
</feature>
<keyword evidence="3" id="KW-0813">Transport</keyword>
<dbReference type="GeneID" id="25263395"/>
<comment type="subcellular location">
    <subcellularLocation>
        <location evidence="1">Endoplasmic reticulum membrane</location>
        <topology evidence="1">Multi-pass membrane protein</topology>
    </subcellularLocation>
</comment>
<sequence>MSYAQSPYASQGLGSRPSAFGSGGGPSSGGVGRGGSGSSNPDSPLEQLRAITSKVEDYIDMYTHPIKPYLPALGRFLIVVTFLEDALRIMTQWSDQKFYLQKHRHFPWGISHLFLLSNVIVMLAASFCVIARKYPEISIGALFGVVVVQGFGYGLIFDLNFFLRNLSVIGGLLMVLSDSLSKKRNIFAGLPSISETDRKIYFQLAGRVLLIFLFIGFILHGHWSILRIIVAILGLGACIMVAVGFKARWSASFLVLLLSIFNLFVNNFWSVHAMHPSRDFLRYDFFQTLSIVGGLLLLVNMGPGGYSMDERKKAT</sequence>
<dbReference type="GO" id="GO:0015031">
    <property type="term" value="P:protein transport"/>
    <property type="evidence" value="ECO:0007669"/>
    <property type="project" value="UniProtKB-KW"/>
</dbReference>
<feature type="transmembrane region" description="Helical" evidence="10">
    <location>
        <begin position="252"/>
        <end position="273"/>
    </location>
</feature>
<name>A0A066VCB7_TILAU</name>
<evidence type="ECO:0000256" key="1">
    <source>
        <dbReference type="ARBA" id="ARBA00004477"/>
    </source>
</evidence>
<evidence type="ECO:0000256" key="10">
    <source>
        <dbReference type="SAM" id="Phobius"/>
    </source>
</evidence>
<accession>A0A066VCB7</accession>
<feature type="transmembrane region" description="Helical" evidence="10">
    <location>
        <begin position="137"/>
        <end position="156"/>
    </location>
</feature>
<evidence type="ECO:0000256" key="3">
    <source>
        <dbReference type="ARBA" id="ARBA00022448"/>
    </source>
</evidence>
<dbReference type="GO" id="GO:0005793">
    <property type="term" value="C:endoplasmic reticulum-Golgi intermediate compartment"/>
    <property type="evidence" value="ECO:0007669"/>
    <property type="project" value="TreeGrafter"/>
</dbReference>
<dbReference type="InParanoid" id="A0A066VCB7"/>
<dbReference type="EMBL" id="JMSN01000128">
    <property type="protein sequence ID" value="KDN37928.1"/>
    <property type="molecule type" value="Genomic_DNA"/>
</dbReference>
<keyword evidence="6" id="KW-0653">Protein transport</keyword>
<organism evidence="11 12">
    <name type="scientific">Tilletiaria anomala (strain ATCC 24038 / CBS 436.72 / UBC 951)</name>
    <dbReference type="NCBI Taxonomy" id="1037660"/>
    <lineage>
        <taxon>Eukaryota</taxon>
        <taxon>Fungi</taxon>
        <taxon>Dikarya</taxon>
        <taxon>Basidiomycota</taxon>
        <taxon>Ustilaginomycotina</taxon>
        <taxon>Exobasidiomycetes</taxon>
        <taxon>Georgefischeriales</taxon>
        <taxon>Tilletiariaceae</taxon>
        <taxon>Tilletiaria</taxon>
    </lineage>
</organism>
<dbReference type="Pfam" id="PF02077">
    <property type="entry name" value="SURF4"/>
    <property type="match status" value="1"/>
</dbReference>
<keyword evidence="8 10" id="KW-0472">Membrane</keyword>
<comment type="similarity">
    <text evidence="2">Belongs to the SURF4 family.</text>
</comment>
<evidence type="ECO:0000256" key="6">
    <source>
        <dbReference type="ARBA" id="ARBA00022927"/>
    </source>
</evidence>